<name>A0A1F7GFH4_9BACT</name>
<keyword evidence="4 6" id="KW-1133">Transmembrane helix</keyword>
<feature type="transmembrane region" description="Helical" evidence="6">
    <location>
        <begin position="147"/>
        <end position="163"/>
    </location>
</feature>
<dbReference type="InterPro" id="IPR001182">
    <property type="entry name" value="FtsW/RodA"/>
</dbReference>
<sequence>MTTKIDGFALVALIGLALFSLFNLLGISFQFFLNQFTFFIVGFIALFLTLKLGIKNVQINARLIYLSFIGLLIITFIVGDVVRGSRRWIDLVFFNFQASEFLKPFFIIFLADFFSKSKISTRSVLISFAYFLLIFVIIVKQPDLGNALLYLGVFAGMVFFAGLTARYYMYAFILSIITSPILWKLLKDYQKNRILSFLNPQIDTSGISYNLIQSIITVGSGGLFGRGLGLGTQSRFLFLPENHTDFAYAALVEQFGFIGGLAVIILYAILFYRLLLVLRSVRDNPFHFMYVSGVLLFLATSFTVNIGMNMGLFPITGIALPFVSYGGSSVVSTMIMVGLALSLNLPR</sequence>
<feature type="transmembrane region" description="Helical" evidence="6">
    <location>
        <begin position="288"/>
        <end position="310"/>
    </location>
</feature>
<organism evidence="7 8">
    <name type="scientific">Candidatus Roizmanbacteria bacterium RIFCSPHIGHO2_01_FULL_39_24</name>
    <dbReference type="NCBI Taxonomy" id="1802032"/>
    <lineage>
        <taxon>Bacteria</taxon>
        <taxon>Candidatus Roizmaniibacteriota</taxon>
    </lineage>
</organism>
<reference evidence="7 8" key="1">
    <citation type="journal article" date="2016" name="Nat. Commun.">
        <title>Thousands of microbial genomes shed light on interconnected biogeochemical processes in an aquifer system.</title>
        <authorList>
            <person name="Anantharaman K."/>
            <person name="Brown C.T."/>
            <person name="Hug L.A."/>
            <person name="Sharon I."/>
            <person name="Castelle C.J."/>
            <person name="Probst A.J."/>
            <person name="Thomas B.C."/>
            <person name="Singh A."/>
            <person name="Wilkins M.J."/>
            <person name="Karaoz U."/>
            <person name="Brodie E.L."/>
            <person name="Williams K.H."/>
            <person name="Hubbard S.S."/>
            <person name="Banfield J.F."/>
        </authorList>
    </citation>
    <scope>NUCLEOTIDE SEQUENCE [LARGE SCALE GENOMIC DNA]</scope>
</reference>
<dbReference type="Pfam" id="PF01098">
    <property type="entry name" value="FTSW_RODA_SPOVE"/>
    <property type="match status" value="1"/>
</dbReference>
<evidence type="ECO:0000313" key="8">
    <source>
        <dbReference type="Proteomes" id="UP000176850"/>
    </source>
</evidence>
<evidence type="ECO:0000256" key="5">
    <source>
        <dbReference type="ARBA" id="ARBA00023136"/>
    </source>
</evidence>
<dbReference type="EMBL" id="MFZH01000041">
    <property type="protein sequence ID" value="OGK17623.1"/>
    <property type="molecule type" value="Genomic_DNA"/>
</dbReference>
<evidence type="ECO:0000256" key="3">
    <source>
        <dbReference type="ARBA" id="ARBA00022960"/>
    </source>
</evidence>
<feature type="transmembrane region" description="Helical" evidence="6">
    <location>
        <begin position="322"/>
        <end position="345"/>
    </location>
</feature>
<feature type="transmembrane region" description="Helical" evidence="6">
    <location>
        <begin position="31"/>
        <end position="50"/>
    </location>
</feature>
<evidence type="ECO:0000313" key="7">
    <source>
        <dbReference type="EMBL" id="OGK17623.1"/>
    </source>
</evidence>
<proteinExistence type="predicted"/>
<evidence type="ECO:0000256" key="1">
    <source>
        <dbReference type="ARBA" id="ARBA00004141"/>
    </source>
</evidence>
<comment type="subcellular location">
    <subcellularLocation>
        <location evidence="1">Membrane</location>
        <topology evidence="1">Multi-pass membrane protein</topology>
    </subcellularLocation>
</comment>
<keyword evidence="3" id="KW-0133">Cell shape</keyword>
<protein>
    <recommendedName>
        <fullName evidence="9">Rod shape-determining protein RodA</fullName>
    </recommendedName>
</protein>
<dbReference type="GO" id="GO:0051301">
    <property type="term" value="P:cell division"/>
    <property type="evidence" value="ECO:0007669"/>
    <property type="project" value="InterPro"/>
</dbReference>
<keyword evidence="2 6" id="KW-0812">Transmembrane</keyword>
<evidence type="ECO:0000256" key="2">
    <source>
        <dbReference type="ARBA" id="ARBA00022692"/>
    </source>
</evidence>
<dbReference type="GO" id="GO:0008360">
    <property type="term" value="P:regulation of cell shape"/>
    <property type="evidence" value="ECO:0007669"/>
    <property type="project" value="UniProtKB-KW"/>
</dbReference>
<evidence type="ECO:0008006" key="9">
    <source>
        <dbReference type="Google" id="ProtNLM"/>
    </source>
</evidence>
<dbReference type="Proteomes" id="UP000176850">
    <property type="component" value="Unassembled WGS sequence"/>
</dbReference>
<dbReference type="PANTHER" id="PTHR30474">
    <property type="entry name" value="CELL CYCLE PROTEIN"/>
    <property type="match status" value="1"/>
</dbReference>
<keyword evidence="5 6" id="KW-0472">Membrane</keyword>
<feature type="transmembrane region" description="Helical" evidence="6">
    <location>
        <begin position="7"/>
        <end position="25"/>
    </location>
</feature>
<dbReference type="PANTHER" id="PTHR30474:SF1">
    <property type="entry name" value="PEPTIDOGLYCAN GLYCOSYLTRANSFERASE MRDB"/>
    <property type="match status" value="1"/>
</dbReference>
<dbReference type="PROSITE" id="PS00428">
    <property type="entry name" value="FTSW_RODA_SPOVE"/>
    <property type="match status" value="1"/>
</dbReference>
<dbReference type="GO" id="GO:0015648">
    <property type="term" value="F:lipid-linked peptidoglycan transporter activity"/>
    <property type="evidence" value="ECO:0007669"/>
    <property type="project" value="TreeGrafter"/>
</dbReference>
<dbReference type="AlphaFoldDB" id="A0A1F7GFH4"/>
<evidence type="ECO:0000256" key="6">
    <source>
        <dbReference type="SAM" id="Phobius"/>
    </source>
</evidence>
<dbReference type="GO" id="GO:0005886">
    <property type="term" value="C:plasma membrane"/>
    <property type="evidence" value="ECO:0007669"/>
    <property type="project" value="TreeGrafter"/>
</dbReference>
<feature type="transmembrane region" description="Helical" evidence="6">
    <location>
        <begin position="255"/>
        <end position="276"/>
    </location>
</feature>
<feature type="transmembrane region" description="Helical" evidence="6">
    <location>
        <begin position="123"/>
        <end position="141"/>
    </location>
</feature>
<comment type="caution">
    <text evidence="7">The sequence shown here is derived from an EMBL/GenBank/DDBJ whole genome shotgun (WGS) entry which is preliminary data.</text>
</comment>
<feature type="transmembrane region" description="Helical" evidence="6">
    <location>
        <begin position="62"/>
        <end position="79"/>
    </location>
</feature>
<accession>A0A1F7GFH4</accession>
<dbReference type="GO" id="GO:0032153">
    <property type="term" value="C:cell division site"/>
    <property type="evidence" value="ECO:0007669"/>
    <property type="project" value="TreeGrafter"/>
</dbReference>
<evidence type="ECO:0000256" key="4">
    <source>
        <dbReference type="ARBA" id="ARBA00022989"/>
    </source>
</evidence>
<feature type="transmembrane region" description="Helical" evidence="6">
    <location>
        <begin position="168"/>
        <end position="186"/>
    </location>
</feature>
<dbReference type="InterPro" id="IPR018365">
    <property type="entry name" value="Cell_cycle_FtsW-rel_CS"/>
</dbReference>
<gene>
    <name evidence="7" type="ORF">A2799_04810</name>
</gene>